<evidence type="ECO:0000259" key="6">
    <source>
        <dbReference type="PROSITE" id="PS50600"/>
    </source>
</evidence>
<dbReference type="Pfam" id="PF02902">
    <property type="entry name" value="Peptidase_C48"/>
    <property type="match status" value="1"/>
</dbReference>
<keyword evidence="3" id="KW-0378">Hydrolase</keyword>
<dbReference type="OrthoDB" id="684301at2759"/>
<evidence type="ECO:0000313" key="8">
    <source>
        <dbReference type="Proteomes" id="UP000283530"/>
    </source>
</evidence>
<evidence type="ECO:0000256" key="5">
    <source>
        <dbReference type="SAM" id="MobiDB-lite"/>
    </source>
</evidence>
<comment type="caution">
    <text evidence="7">The sequence shown here is derived from an EMBL/GenBank/DDBJ whole genome shotgun (WGS) entry which is preliminary data.</text>
</comment>
<organism evidence="7 8">
    <name type="scientific">Cinnamomum micranthum f. kanehirae</name>
    <dbReference type="NCBI Taxonomy" id="337451"/>
    <lineage>
        <taxon>Eukaryota</taxon>
        <taxon>Viridiplantae</taxon>
        <taxon>Streptophyta</taxon>
        <taxon>Embryophyta</taxon>
        <taxon>Tracheophyta</taxon>
        <taxon>Spermatophyta</taxon>
        <taxon>Magnoliopsida</taxon>
        <taxon>Magnoliidae</taxon>
        <taxon>Laurales</taxon>
        <taxon>Lauraceae</taxon>
        <taxon>Cinnamomum</taxon>
    </lineage>
</organism>
<dbReference type="InterPro" id="IPR038765">
    <property type="entry name" value="Papain-like_cys_pep_sf"/>
</dbReference>
<dbReference type="EMBL" id="QPKB01000004">
    <property type="protein sequence ID" value="RWR81942.1"/>
    <property type="molecule type" value="Genomic_DNA"/>
</dbReference>
<keyword evidence="8" id="KW-1185">Reference proteome</keyword>
<feature type="region of interest" description="Disordered" evidence="5">
    <location>
        <begin position="499"/>
        <end position="529"/>
    </location>
</feature>
<name>A0A3S3Q9N3_9MAGN</name>
<dbReference type="Gene3D" id="1.10.418.20">
    <property type="match status" value="1"/>
</dbReference>
<feature type="compositionally biased region" description="Low complexity" evidence="5">
    <location>
        <begin position="699"/>
        <end position="710"/>
    </location>
</feature>
<gene>
    <name evidence="7" type="ORF">CKAN_01064800</name>
</gene>
<dbReference type="GO" id="GO:0006508">
    <property type="term" value="P:proteolysis"/>
    <property type="evidence" value="ECO:0007669"/>
    <property type="project" value="UniProtKB-KW"/>
</dbReference>
<reference evidence="7 8" key="1">
    <citation type="journal article" date="2019" name="Nat. Plants">
        <title>Stout camphor tree genome fills gaps in understanding of flowering plant genome evolution.</title>
        <authorList>
            <person name="Chaw S.M."/>
            <person name="Liu Y.C."/>
            <person name="Wu Y.W."/>
            <person name="Wang H.Y."/>
            <person name="Lin C.I."/>
            <person name="Wu C.S."/>
            <person name="Ke H.M."/>
            <person name="Chang L.Y."/>
            <person name="Hsu C.Y."/>
            <person name="Yang H.T."/>
            <person name="Sudianto E."/>
            <person name="Hsu M.H."/>
            <person name="Wu K.P."/>
            <person name="Wang L.N."/>
            <person name="Leebens-Mack J.H."/>
            <person name="Tsai I.J."/>
        </authorList>
    </citation>
    <scope>NUCLEOTIDE SEQUENCE [LARGE SCALE GENOMIC DNA]</scope>
    <source>
        <strain evidence="8">cv. Chaw 1501</strain>
        <tissue evidence="7">Young leaves</tissue>
    </source>
</reference>
<keyword evidence="2" id="KW-0645">Protease</keyword>
<dbReference type="Pfam" id="PF10536">
    <property type="entry name" value="PMD"/>
    <property type="match status" value="1"/>
</dbReference>
<sequence>MTPLYVFHSPALQNPLPASSLTLSLSLSRPSIEALSLSREPLCRSAVVPLSLSRDPRSPSADLSPSSIDRPCKWHRKLSSLYPFSAYRICPSILAGDDDLSSSMVLEKNPLVGFFVWSLMSLALLANQNTREIAKFDTKCCPSRFKKFIDDLKLEDVHVKAIGETPFRQFTEMPTNLKCQRTFLSMIITRWDNEKSAFHLGGKLLPVLPQDVALIMGLNMNGERIQLGTSGLKEECEFVDKYLEKKYIGTETLEQHLKAISEKIASNNKKTLDKKLLDLIADFKKLYMLYVCSTLLFPKSCRSFPFNIIFMVDKLEKVNDYAWAIAVHEFLIESIRQSSRKNTGFINGCVMLLEPWFYEHVNRYAPIRINAYPRYMRWAKSSKYMQSKSIKAILDNLSYTEVIEEITPTQEEITLLSPPKVSQETTAMADFIVRRMEERMPDIIGDRENYKMKIKDLEQRITILEEENERLKSENMELRSQGISVPHSPVDIVDDSLRRMDHPSSPSPSMSSPVETSRAAEHISKKTGEEEDAIASFEAKVGKDAEEVGVLKIWRSEIHNLLDEEGWISDKIIDGYATLISGRKPTGGLNSLKCYFFTSWFNVSVLKEQFKQKKIHKWDDADIHFVDDCPQQDNGYDCGVYVMKFMDCLSRGIGQNRDTIEKDCQSCEETRSKKKRSTIRTTRGRSSEPHVRSSEPTQRSIRSSTISVRSSHQFSGSQLWRQNIVCSSEPHVRSSDPTQRSLRSTKLSARSSHQFSGSQFWRQNIVRSSDPNDRSIEPITELSSLDPRNICAERFHPERGSLERTTCPLERIFPEKSSLDQNFSPLEPSALWIAILETEHSPLERTHRRAQFARPNEYLC</sequence>
<comment type="similarity">
    <text evidence="1">Belongs to the peptidase C48 family.</text>
</comment>
<dbReference type="InterPro" id="IPR044824">
    <property type="entry name" value="MAIN-like"/>
</dbReference>
<proteinExistence type="inferred from homology"/>
<feature type="domain" description="Ubiquitin-like protease family profile" evidence="6">
    <location>
        <begin position="205"/>
        <end position="649"/>
    </location>
</feature>
<evidence type="ECO:0000256" key="3">
    <source>
        <dbReference type="ARBA" id="ARBA00022801"/>
    </source>
</evidence>
<dbReference type="GO" id="GO:0010073">
    <property type="term" value="P:meristem maintenance"/>
    <property type="evidence" value="ECO:0007669"/>
    <property type="project" value="InterPro"/>
</dbReference>
<evidence type="ECO:0000256" key="2">
    <source>
        <dbReference type="ARBA" id="ARBA00022670"/>
    </source>
</evidence>
<protein>
    <submittedName>
        <fullName evidence="7">Protein MAINTENANCE OF MERISTEMS-like protein</fullName>
    </submittedName>
</protein>
<evidence type="ECO:0000313" key="7">
    <source>
        <dbReference type="EMBL" id="RWR81942.1"/>
    </source>
</evidence>
<dbReference type="PANTHER" id="PTHR46033">
    <property type="entry name" value="PROTEIN MAIN-LIKE 2"/>
    <property type="match status" value="1"/>
</dbReference>
<dbReference type="PANTHER" id="PTHR46033:SF8">
    <property type="entry name" value="PROTEIN MAINTENANCE OF MERISTEMS-LIKE"/>
    <property type="match status" value="1"/>
</dbReference>
<evidence type="ECO:0000256" key="1">
    <source>
        <dbReference type="ARBA" id="ARBA00005234"/>
    </source>
</evidence>
<feature type="compositionally biased region" description="Basic and acidic residues" evidence="5">
    <location>
        <begin position="518"/>
        <end position="528"/>
    </location>
</feature>
<evidence type="ECO:0000256" key="4">
    <source>
        <dbReference type="SAM" id="Coils"/>
    </source>
</evidence>
<keyword evidence="4" id="KW-0175">Coiled coil</keyword>
<dbReference type="Proteomes" id="UP000283530">
    <property type="component" value="Unassembled WGS sequence"/>
</dbReference>
<dbReference type="InterPro" id="IPR019557">
    <property type="entry name" value="AminoTfrase-like_pln_mobile"/>
</dbReference>
<feature type="coiled-coil region" evidence="4">
    <location>
        <begin position="447"/>
        <end position="481"/>
    </location>
</feature>
<feature type="compositionally biased region" description="Low complexity" evidence="5">
    <location>
        <begin position="503"/>
        <end position="513"/>
    </location>
</feature>
<accession>A0A3S3Q9N3</accession>
<feature type="region of interest" description="Disordered" evidence="5">
    <location>
        <begin position="671"/>
        <end position="710"/>
    </location>
</feature>
<dbReference type="AlphaFoldDB" id="A0A3S3Q9N3"/>
<dbReference type="PROSITE" id="PS50600">
    <property type="entry name" value="ULP_PROTEASE"/>
    <property type="match status" value="1"/>
</dbReference>
<dbReference type="STRING" id="337451.A0A3S3Q9N3"/>
<dbReference type="SUPFAM" id="SSF54001">
    <property type="entry name" value="Cysteine proteinases"/>
    <property type="match status" value="1"/>
</dbReference>
<dbReference type="InterPro" id="IPR003653">
    <property type="entry name" value="Peptidase_C48_C"/>
</dbReference>
<dbReference type="GO" id="GO:0008234">
    <property type="term" value="F:cysteine-type peptidase activity"/>
    <property type="evidence" value="ECO:0007669"/>
    <property type="project" value="InterPro"/>
</dbReference>